<name>A0A286E8R9_9NEIS</name>
<dbReference type="PROSITE" id="PS51257">
    <property type="entry name" value="PROKAR_LIPOPROTEIN"/>
    <property type="match status" value="1"/>
</dbReference>
<dbReference type="EMBL" id="OCNF01000005">
    <property type="protein sequence ID" value="SOD67302.1"/>
    <property type="molecule type" value="Genomic_DNA"/>
</dbReference>
<feature type="signal peptide" evidence="1">
    <location>
        <begin position="1"/>
        <end position="18"/>
    </location>
</feature>
<evidence type="ECO:0008006" key="4">
    <source>
        <dbReference type="Google" id="ProtNLM"/>
    </source>
</evidence>
<reference evidence="2 3" key="1">
    <citation type="submission" date="2017-09" db="EMBL/GenBank/DDBJ databases">
        <authorList>
            <person name="Ehlers B."/>
            <person name="Leendertz F.H."/>
        </authorList>
    </citation>
    <scope>NUCLEOTIDE SEQUENCE [LARGE SCALE GENOMIC DNA]</scope>
    <source>
        <strain evidence="2 3">DSM 16848</strain>
    </source>
</reference>
<evidence type="ECO:0000256" key="1">
    <source>
        <dbReference type="SAM" id="SignalP"/>
    </source>
</evidence>
<gene>
    <name evidence="2" type="ORF">SAMN02746062_00877</name>
</gene>
<keyword evidence="1" id="KW-0732">Signal</keyword>
<feature type="chain" id="PRO_5012696301" description="Lipoprotein" evidence="1">
    <location>
        <begin position="19"/>
        <end position="126"/>
    </location>
</feature>
<evidence type="ECO:0000313" key="3">
    <source>
        <dbReference type="Proteomes" id="UP000219669"/>
    </source>
</evidence>
<dbReference type="AlphaFoldDB" id="A0A286E8R9"/>
<sequence length="126" mass="13601">MKKIALTLTTLLALSACGGTGSTDSLGNIGSSAGAIGKNLFNMYVQNQCVSELQSRNEWRLIALAMSQEKQTEWENKICGCVSEEAPMQLTAADMTQLIHPDGRTKVIAEVGAKTVTACYKKIFKQ</sequence>
<organism evidence="2 3">
    <name type="scientific">Alysiella filiformis DSM 16848</name>
    <dbReference type="NCBI Taxonomy" id="1120981"/>
    <lineage>
        <taxon>Bacteria</taxon>
        <taxon>Pseudomonadati</taxon>
        <taxon>Pseudomonadota</taxon>
        <taxon>Betaproteobacteria</taxon>
        <taxon>Neisseriales</taxon>
        <taxon>Neisseriaceae</taxon>
        <taxon>Alysiella</taxon>
    </lineage>
</organism>
<protein>
    <recommendedName>
        <fullName evidence="4">Lipoprotein</fullName>
    </recommendedName>
</protein>
<proteinExistence type="predicted"/>
<accession>A0A286E8R9</accession>
<keyword evidence="3" id="KW-1185">Reference proteome</keyword>
<dbReference type="OrthoDB" id="8607029at2"/>
<evidence type="ECO:0000313" key="2">
    <source>
        <dbReference type="EMBL" id="SOD67302.1"/>
    </source>
</evidence>
<dbReference type="Proteomes" id="UP000219669">
    <property type="component" value="Unassembled WGS sequence"/>
</dbReference>